<sequence length="112" mass="12527">CSVPGFLEKCVHASKKFVVQVYHLSCAPSTSKNGPISISCLCSVFQNHRNWCATTILASSLDLDWDTSVRLADASNTHYLLDICCNIHHWICHWTTGVTTRLLELPLEPGIW</sequence>
<evidence type="ECO:0000313" key="1">
    <source>
        <dbReference type="EMBL" id="JAG21182.1"/>
    </source>
</evidence>
<reference evidence="1" key="1">
    <citation type="journal article" date="2014" name="PLoS ONE">
        <title>Transcriptome-Based Identification of ABC Transporters in the Western Tarnished Plant Bug Lygus hesperus.</title>
        <authorList>
            <person name="Hull J.J."/>
            <person name="Chaney K."/>
            <person name="Geib S.M."/>
            <person name="Fabrick J.A."/>
            <person name="Brent C.S."/>
            <person name="Walsh D."/>
            <person name="Lavine L.C."/>
        </authorList>
    </citation>
    <scope>NUCLEOTIDE SEQUENCE</scope>
</reference>
<reference evidence="1" key="2">
    <citation type="submission" date="2014-07" db="EMBL/GenBank/DDBJ databases">
        <authorList>
            <person name="Hull J."/>
        </authorList>
    </citation>
    <scope>NUCLEOTIDE SEQUENCE</scope>
</reference>
<organism evidence="1">
    <name type="scientific">Lygus hesperus</name>
    <name type="common">Western plant bug</name>
    <dbReference type="NCBI Taxonomy" id="30085"/>
    <lineage>
        <taxon>Eukaryota</taxon>
        <taxon>Metazoa</taxon>
        <taxon>Ecdysozoa</taxon>
        <taxon>Arthropoda</taxon>
        <taxon>Hexapoda</taxon>
        <taxon>Insecta</taxon>
        <taxon>Pterygota</taxon>
        <taxon>Neoptera</taxon>
        <taxon>Paraneoptera</taxon>
        <taxon>Hemiptera</taxon>
        <taxon>Heteroptera</taxon>
        <taxon>Panheteroptera</taxon>
        <taxon>Cimicomorpha</taxon>
        <taxon>Miridae</taxon>
        <taxon>Mirini</taxon>
        <taxon>Lygus</taxon>
    </lineage>
</organism>
<accession>A0A0A9XKE1</accession>
<gene>
    <name evidence="1" type="ORF">CM83_9060</name>
</gene>
<dbReference type="AlphaFoldDB" id="A0A0A9XKE1"/>
<dbReference type="EMBL" id="GBHO01022422">
    <property type="protein sequence ID" value="JAG21182.1"/>
    <property type="molecule type" value="Transcribed_RNA"/>
</dbReference>
<feature type="non-terminal residue" evidence="1">
    <location>
        <position position="112"/>
    </location>
</feature>
<name>A0A0A9XKE1_LYGHE</name>
<feature type="non-terminal residue" evidence="1">
    <location>
        <position position="1"/>
    </location>
</feature>
<proteinExistence type="predicted"/>
<protein>
    <submittedName>
        <fullName evidence="1">Uncharacterized protein</fullName>
    </submittedName>
</protein>